<gene>
    <name evidence="3" type="ORF">CGI_10023372</name>
</gene>
<keyword evidence="2" id="KW-0812">Transmembrane</keyword>
<feature type="compositionally biased region" description="Basic and acidic residues" evidence="1">
    <location>
        <begin position="413"/>
        <end position="437"/>
    </location>
</feature>
<feature type="compositionally biased region" description="Pro residues" evidence="1">
    <location>
        <begin position="309"/>
        <end position="319"/>
    </location>
</feature>
<feature type="compositionally biased region" description="Low complexity" evidence="1">
    <location>
        <begin position="366"/>
        <end position="381"/>
    </location>
</feature>
<reference evidence="3" key="1">
    <citation type="journal article" date="2012" name="Nature">
        <title>The oyster genome reveals stress adaptation and complexity of shell formation.</title>
        <authorList>
            <person name="Zhang G."/>
            <person name="Fang X."/>
            <person name="Guo X."/>
            <person name="Li L."/>
            <person name="Luo R."/>
            <person name="Xu F."/>
            <person name="Yang P."/>
            <person name="Zhang L."/>
            <person name="Wang X."/>
            <person name="Qi H."/>
            <person name="Xiong Z."/>
            <person name="Que H."/>
            <person name="Xie Y."/>
            <person name="Holland P.W."/>
            <person name="Paps J."/>
            <person name="Zhu Y."/>
            <person name="Wu F."/>
            <person name="Chen Y."/>
            <person name="Wang J."/>
            <person name="Peng C."/>
            <person name="Meng J."/>
            <person name="Yang L."/>
            <person name="Liu J."/>
            <person name="Wen B."/>
            <person name="Zhang N."/>
            <person name="Huang Z."/>
            <person name="Zhu Q."/>
            <person name="Feng Y."/>
            <person name="Mount A."/>
            <person name="Hedgecock D."/>
            <person name="Xu Z."/>
            <person name="Liu Y."/>
            <person name="Domazet-Loso T."/>
            <person name="Du Y."/>
            <person name="Sun X."/>
            <person name="Zhang S."/>
            <person name="Liu B."/>
            <person name="Cheng P."/>
            <person name="Jiang X."/>
            <person name="Li J."/>
            <person name="Fan D."/>
            <person name="Wang W."/>
            <person name="Fu W."/>
            <person name="Wang T."/>
            <person name="Wang B."/>
            <person name="Zhang J."/>
            <person name="Peng Z."/>
            <person name="Li Y."/>
            <person name="Li N."/>
            <person name="Wang J."/>
            <person name="Chen M."/>
            <person name="He Y."/>
            <person name="Tan F."/>
            <person name="Song X."/>
            <person name="Zheng Q."/>
            <person name="Huang R."/>
            <person name="Yang H."/>
            <person name="Du X."/>
            <person name="Chen L."/>
            <person name="Yang M."/>
            <person name="Gaffney P.M."/>
            <person name="Wang S."/>
            <person name="Luo L."/>
            <person name="She Z."/>
            <person name="Ming Y."/>
            <person name="Huang W."/>
            <person name="Zhang S."/>
            <person name="Huang B."/>
            <person name="Zhang Y."/>
            <person name="Qu T."/>
            <person name="Ni P."/>
            <person name="Miao G."/>
            <person name="Wang J."/>
            <person name="Wang Q."/>
            <person name="Steinberg C.E."/>
            <person name="Wang H."/>
            <person name="Li N."/>
            <person name="Qian L."/>
            <person name="Zhang G."/>
            <person name="Li Y."/>
            <person name="Yang H."/>
            <person name="Liu X."/>
            <person name="Wang J."/>
            <person name="Yin Y."/>
            <person name="Wang J."/>
        </authorList>
    </citation>
    <scope>NUCLEOTIDE SEQUENCE [LARGE SCALE GENOMIC DNA]</scope>
    <source>
        <strain evidence="3">05x7-T-G4-1.051#20</strain>
    </source>
</reference>
<feature type="compositionally biased region" description="Basic residues" evidence="1">
    <location>
        <begin position="517"/>
        <end position="528"/>
    </location>
</feature>
<accession>K1Q3W6</accession>
<feature type="transmembrane region" description="Helical" evidence="2">
    <location>
        <begin position="207"/>
        <end position="229"/>
    </location>
</feature>
<evidence type="ECO:0000256" key="2">
    <source>
        <dbReference type="SAM" id="Phobius"/>
    </source>
</evidence>
<feature type="compositionally biased region" description="Basic and acidic residues" evidence="1">
    <location>
        <begin position="529"/>
        <end position="546"/>
    </location>
</feature>
<name>K1Q3W6_MAGGI</name>
<feature type="region of interest" description="Disordered" evidence="1">
    <location>
        <begin position="778"/>
        <end position="805"/>
    </location>
</feature>
<proteinExistence type="predicted"/>
<sequence length="927" mass="102914">MTAITYLHSNTFACGFWPLNEDCWSDTWILRQIKTVTELMMKLYCLIILTLCLNLADGIVREYYMDGPSTCGQTIIIYDNIINLAARSPISTPNPPRVCTTYLRSGYTDSYYYIKVEWTATIKDCAFSLTIYEGSTPSGAPIKSFRCLGDQENTGIIEVRNSDITVQLTQASDLFQPHNTFNLRISTFRDPSAPEVSEGTSKLPTGAIIGIVIGLFALIVFCIIMCWFYKQGKLKFLEKKSMQSYRGGGGFSVSGKSENIFHSMNGGSTGYVDSVGESEQSFASKNWDNQNMWASLTNTPTMGRKVKPVTPPVAPPLPSVPKTWESDSQASLKQEPGVQVLSSSPQRGRRRTRNTEEPPRGRRPLASSGSGKGNYNNGYANQEEHENRANAKKETNVDDVFEDDKPAGGGILHELRRELSRRQSMKELKSSESETSTKKPLGPGEGPASESTPRTSRRANGMPEETGTIDRAKYTGIDQQSEVGEPDKITNPLLRTNPAIRASVSSLRSRTDESPGSKRKKRKKKYVGVHRDSSRGKGDNQEHTTDDSMPNTSFDSMPHGHSKQENGPLPPEALAPVFATDESVMQHFYPPQQDYQNQINEMVLLGYDAYGNAIFCNPHQYQTNGQTYIIDPHGNYIPVADMSYPGLPGYTSTPGHDSYHTPQHNYHQMPSNQLARANINNSSIVPVGTVLDDPQVPPPGGTIVRSAVDKKTGAQVNQTIWTDSKRDPTDPPPGEQNPQITRKTIVRVTTKDSKDGQLPSAPDPALQEISFNAAQQLRRHPNDDPPFLSPSKPVRPLMSGGQRTMYSSETPERANAAFYSNIQPPAVMETPKTSVMRDAPVKNHAIRDKITASIFTPNTGALQQLDARVQFFEMFNFPSFLWAHRAFMCALRSAPFPLIVHKSPTVRSQRFRHACAHCVRSVFTYYL</sequence>
<keyword evidence="2" id="KW-1133">Transmembrane helix</keyword>
<evidence type="ECO:0000313" key="3">
    <source>
        <dbReference type="EMBL" id="EKC26069.1"/>
    </source>
</evidence>
<dbReference type="EMBL" id="JH817786">
    <property type="protein sequence ID" value="EKC26069.1"/>
    <property type="molecule type" value="Genomic_DNA"/>
</dbReference>
<evidence type="ECO:0000256" key="1">
    <source>
        <dbReference type="SAM" id="MobiDB-lite"/>
    </source>
</evidence>
<feature type="region of interest" description="Disordered" evidence="1">
    <location>
        <begin position="693"/>
        <end position="740"/>
    </location>
</feature>
<keyword evidence="2" id="KW-0472">Membrane</keyword>
<feature type="compositionally biased region" description="Basic and acidic residues" evidence="1">
    <location>
        <begin position="382"/>
        <end position="396"/>
    </location>
</feature>
<organism evidence="3">
    <name type="scientific">Magallana gigas</name>
    <name type="common">Pacific oyster</name>
    <name type="synonym">Crassostrea gigas</name>
    <dbReference type="NCBI Taxonomy" id="29159"/>
    <lineage>
        <taxon>Eukaryota</taxon>
        <taxon>Metazoa</taxon>
        <taxon>Spiralia</taxon>
        <taxon>Lophotrochozoa</taxon>
        <taxon>Mollusca</taxon>
        <taxon>Bivalvia</taxon>
        <taxon>Autobranchia</taxon>
        <taxon>Pteriomorphia</taxon>
        <taxon>Ostreida</taxon>
        <taxon>Ostreoidea</taxon>
        <taxon>Ostreidae</taxon>
        <taxon>Magallana</taxon>
    </lineage>
</organism>
<feature type="region of interest" description="Disordered" evidence="1">
    <location>
        <begin position="294"/>
        <end position="574"/>
    </location>
</feature>
<dbReference type="HOGENOM" id="CLU_335029_0_0_1"/>
<protein>
    <submittedName>
        <fullName evidence="3">Uncharacterized protein</fullName>
    </submittedName>
</protein>
<dbReference type="AlphaFoldDB" id="K1Q3W6"/>
<dbReference type="InParanoid" id="K1Q3W6"/>